<dbReference type="AlphaFoldDB" id="A0AAV4MMF8"/>
<evidence type="ECO:0000313" key="3">
    <source>
        <dbReference type="Proteomes" id="UP001054945"/>
    </source>
</evidence>
<evidence type="ECO:0000313" key="2">
    <source>
        <dbReference type="EMBL" id="GIX73525.1"/>
    </source>
</evidence>
<dbReference type="Gene3D" id="1.10.10.10">
    <property type="entry name" value="Winged helix-like DNA-binding domain superfamily/Winged helix DNA-binding domain"/>
    <property type="match status" value="1"/>
</dbReference>
<dbReference type="GO" id="GO:0000786">
    <property type="term" value="C:nucleosome"/>
    <property type="evidence" value="ECO:0007669"/>
    <property type="project" value="InterPro"/>
</dbReference>
<proteinExistence type="predicted"/>
<dbReference type="InterPro" id="IPR005818">
    <property type="entry name" value="Histone_H1/H5_H15"/>
</dbReference>
<comment type="caution">
    <text evidence="2">The sequence shown here is derived from an EMBL/GenBank/DDBJ whole genome shotgun (WGS) entry which is preliminary data.</text>
</comment>
<name>A0AAV4MMF8_CAEEX</name>
<dbReference type="InterPro" id="IPR036388">
    <property type="entry name" value="WH-like_DNA-bd_sf"/>
</dbReference>
<evidence type="ECO:0000259" key="1">
    <source>
        <dbReference type="Pfam" id="PF00538"/>
    </source>
</evidence>
<dbReference type="GO" id="GO:0006334">
    <property type="term" value="P:nucleosome assembly"/>
    <property type="evidence" value="ECO:0007669"/>
    <property type="project" value="InterPro"/>
</dbReference>
<feature type="domain" description="H15" evidence="1">
    <location>
        <begin position="38"/>
        <end position="104"/>
    </location>
</feature>
<dbReference type="EMBL" id="BPLR01002421">
    <property type="protein sequence ID" value="GIX73525.1"/>
    <property type="molecule type" value="Genomic_DNA"/>
</dbReference>
<keyword evidence="3" id="KW-1185">Reference proteome</keyword>
<dbReference type="GO" id="GO:0003677">
    <property type="term" value="F:DNA binding"/>
    <property type="evidence" value="ECO:0007669"/>
    <property type="project" value="InterPro"/>
</dbReference>
<dbReference type="Proteomes" id="UP001054945">
    <property type="component" value="Unassembled WGS sequence"/>
</dbReference>
<dbReference type="Pfam" id="PF00538">
    <property type="entry name" value="Linker_histone"/>
    <property type="match status" value="1"/>
</dbReference>
<sequence>MNSKTKVPLKLDLNDSRNRIFAFALSRNESTVKKKIVISAIDKDLKGASISGIVNWILSNYVILDPKKLKISVKKAVLKGLKGGTIKRSQGSKSAQGVIGSFTIPAKEDVPKKVLKNPRKSLIPVSITKDDSFIEKSKKDTNRKVSVIPKDKVRTEKHLARILPRKIVGYV</sequence>
<protein>
    <submittedName>
        <fullName evidence="2">H15 domain-containing protein</fullName>
    </submittedName>
</protein>
<gene>
    <name evidence="2" type="primary">AVEN_249809_1</name>
    <name evidence="2" type="ORF">CEXT_422971</name>
</gene>
<accession>A0AAV4MMF8</accession>
<reference evidence="2 3" key="1">
    <citation type="submission" date="2021-06" db="EMBL/GenBank/DDBJ databases">
        <title>Caerostris extrusa draft genome.</title>
        <authorList>
            <person name="Kono N."/>
            <person name="Arakawa K."/>
        </authorList>
    </citation>
    <scope>NUCLEOTIDE SEQUENCE [LARGE SCALE GENOMIC DNA]</scope>
</reference>
<organism evidence="2 3">
    <name type="scientific">Caerostris extrusa</name>
    <name type="common">Bark spider</name>
    <name type="synonym">Caerostris bankana</name>
    <dbReference type="NCBI Taxonomy" id="172846"/>
    <lineage>
        <taxon>Eukaryota</taxon>
        <taxon>Metazoa</taxon>
        <taxon>Ecdysozoa</taxon>
        <taxon>Arthropoda</taxon>
        <taxon>Chelicerata</taxon>
        <taxon>Arachnida</taxon>
        <taxon>Araneae</taxon>
        <taxon>Araneomorphae</taxon>
        <taxon>Entelegynae</taxon>
        <taxon>Araneoidea</taxon>
        <taxon>Araneidae</taxon>
        <taxon>Caerostris</taxon>
    </lineage>
</organism>